<dbReference type="AlphaFoldDB" id="A0A0P1I003"/>
<dbReference type="GO" id="GO:0005737">
    <property type="term" value="C:cytoplasm"/>
    <property type="evidence" value="ECO:0007669"/>
    <property type="project" value="UniProtKB-SubCell"/>
</dbReference>
<evidence type="ECO:0000313" key="4">
    <source>
        <dbReference type="EMBL" id="CUJ82221.1"/>
    </source>
</evidence>
<name>A0A0P1I003_9RHOB</name>
<keyword evidence="3" id="KW-0963">Cytoplasm</keyword>
<evidence type="ECO:0000256" key="1">
    <source>
        <dbReference type="ARBA" id="ARBA00007177"/>
    </source>
</evidence>
<evidence type="ECO:0000256" key="2">
    <source>
        <dbReference type="ARBA" id="ARBA00023186"/>
    </source>
</evidence>
<protein>
    <recommendedName>
        <fullName evidence="3">Urease accessory protein UreD</fullName>
    </recommendedName>
</protein>
<gene>
    <name evidence="3 4" type="primary">ureD</name>
    <name evidence="4" type="ORF">PH7735_00123</name>
</gene>
<dbReference type="PANTHER" id="PTHR33643">
    <property type="entry name" value="UREASE ACCESSORY PROTEIN D"/>
    <property type="match status" value="1"/>
</dbReference>
<keyword evidence="5" id="KW-1185">Reference proteome</keyword>
<dbReference type="GO" id="GO:0016151">
    <property type="term" value="F:nickel cation binding"/>
    <property type="evidence" value="ECO:0007669"/>
    <property type="project" value="UniProtKB-UniRule"/>
</dbReference>
<comment type="subunit">
    <text evidence="3">UreD, UreF and UreG form a complex that acts as a GTP-hydrolysis-dependent molecular chaperone, activating the urease apoprotein by helping to assemble the nickel containing metallocenter of UreC. The UreE protein probably delivers the nickel.</text>
</comment>
<keyword evidence="3" id="KW-0996">Nickel insertion</keyword>
<dbReference type="EMBL" id="CYTW01000001">
    <property type="protein sequence ID" value="CUJ82221.1"/>
    <property type="molecule type" value="Genomic_DNA"/>
</dbReference>
<reference evidence="5" key="1">
    <citation type="submission" date="2015-09" db="EMBL/GenBank/DDBJ databases">
        <authorList>
            <person name="Rodrigo-Torres Lidia"/>
            <person name="Arahal R.David."/>
        </authorList>
    </citation>
    <scope>NUCLEOTIDE SEQUENCE [LARGE SCALE GENOMIC DNA]</scope>
    <source>
        <strain evidence="5">CECT 7735</strain>
    </source>
</reference>
<dbReference type="PANTHER" id="PTHR33643:SF1">
    <property type="entry name" value="UREASE ACCESSORY PROTEIN D"/>
    <property type="match status" value="1"/>
</dbReference>
<comment type="function">
    <text evidence="3">Required for maturation of urease via the functional incorporation of the urease nickel metallocenter.</text>
</comment>
<evidence type="ECO:0000256" key="3">
    <source>
        <dbReference type="HAMAP-Rule" id="MF_01384"/>
    </source>
</evidence>
<proteinExistence type="inferred from homology"/>
<dbReference type="HAMAP" id="MF_01384">
    <property type="entry name" value="UreD"/>
    <property type="match status" value="1"/>
</dbReference>
<keyword evidence="2 3" id="KW-0143">Chaperone</keyword>
<organism evidence="4 5">
    <name type="scientific">Shimia thalassica</name>
    <dbReference type="NCBI Taxonomy" id="1715693"/>
    <lineage>
        <taxon>Bacteria</taxon>
        <taxon>Pseudomonadati</taxon>
        <taxon>Pseudomonadota</taxon>
        <taxon>Alphaproteobacteria</taxon>
        <taxon>Rhodobacterales</taxon>
        <taxon>Roseobacteraceae</taxon>
    </lineage>
</organism>
<dbReference type="InterPro" id="IPR002669">
    <property type="entry name" value="UreD"/>
</dbReference>
<comment type="similarity">
    <text evidence="1 3">Belongs to the UreD family.</text>
</comment>
<sequence>MKLRNGKTVLDGFRQSGSMKCLFPRLPRSAFETVLVNTAGGVTGGDDFSFAGYAGQGTQLTVTTQACERAYRAQPGQTGTVRNNLRVASNARINWLPQETILFDQSSLNRKLAVEMAPDATLLLVEPLVLGRAAMGETVNDATLKDRIDIRRDGTPLYLDALRLEGDVTAHFANPFIANGAGAMASVVYVANNAEAHLNTLRDLLPDTAGASLLQPDVLVMRVLAEDSFVLRKSLIPALTLLNKAPLPRCWMI</sequence>
<dbReference type="Pfam" id="PF01774">
    <property type="entry name" value="UreD"/>
    <property type="match status" value="1"/>
</dbReference>
<dbReference type="Proteomes" id="UP000051870">
    <property type="component" value="Unassembled WGS sequence"/>
</dbReference>
<dbReference type="RefSeq" id="WP_233488250.1">
    <property type="nucleotide sequence ID" value="NZ_CYTW01000001.1"/>
</dbReference>
<dbReference type="STRING" id="1715693.PH7735_00123"/>
<dbReference type="GeneID" id="83879225"/>
<evidence type="ECO:0000313" key="5">
    <source>
        <dbReference type="Proteomes" id="UP000051870"/>
    </source>
</evidence>
<comment type="subcellular location">
    <subcellularLocation>
        <location evidence="3">Cytoplasm</location>
    </subcellularLocation>
</comment>
<accession>A0A0P1I003</accession>